<dbReference type="Proteomes" id="UP001501251">
    <property type="component" value="Unassembled WGS sequence"/>
</dbReference>
<protein>
    <submittedName>
        <fullName evidence="1">Uncharacterized protein</fullName>
    </submittedName>
</protein>
<reference evidence="2" key="1">
    <citation type="journal article" date="2019" name="Int. J. Syst. Evol. Microbiol.">
        <title>The Global Catalogue of Microorganisms (GCM) 10K type strain sequencing project: providing services to taxonomists for standard genome sequencing and annotation.</title>
        <authorList>
            <consortium name="The Broad Institute Genomics Platform"/>
            <consortium name="The Broad Institute Genome Sequencing Center for Infectious Disease"/>
            <person name="Wu L."/>
            <person name="Ma J."/>
        </authorList>
    </citation>
    <scope>NUCLEOTIDE SEQUENCE [LARGE SCALE GENOMIC DNA]</scope>
    <source>
        <strain evidence="2">JCM 17388</strain>
    </source>
</reference>
<name>A0ABP8B5M0_9ACTN</name>
<evidence type="ECO:0000313" key="2">
    <source>
        <dbReference type="Proteomes" id="UP001501251"/>
    </source>
</evidence>
<evidence type="ECO:0000313" key="1">
    <source>
        <dbReference type="EMBL" id="GAA4198718.1"/>
    </source>
</evidence>
<gene>
    <name evidence="1" type="ORF">GCM10022252_49640</name>
</gene>
<accession>A0ABP8B5M0</accession>
<dbReference type="EMBL" id="BAABAQ010000009">
    <property type="protein sequence ID" value="GAA4198718.1"/>
    <property type="molecule type" value="Genomic_DNA"/>
</dbReference>
<comment type="caution">
    <text evidence="1">The sequence shown here is derived from an EMBL/GenBank/DDBJ whole genome shotgun (WGS) entry which is preliminary data.</text>
</comment>
<organism evidence="1 2">
    <name type="scientific">Streptosporangium oxazolinicum</name>
    <dbReference type="NCBI Taxonomy" id="909287"/>
    <lineage>
        <taxon>Bacteria</taxon>
        <taxon>Bacillati</taxon>
        <taxon>Actinomycetota</taxon>
        <taxon>Actinomycetes</taxon>
        <taxon>Streptosporangiales</taxon>
        <taxon>Streptosporangiaceae</taxon>
        <taxon>Streptosporangium</taxon>
    </lineage>
</organism>
<proteinExistence type="predicted"/>
<keyword evidence="2" id="KW-1185">Reference proteome</keyword>
<sequence length="75" mass="7960">MITTGGLLVRFPGEPHVSQVNRAFPGEIAPRGPLTGGFPLGGWATPVAIIVASGRQTPLPVRIDPMIRNHHADDK</sequence>